<protein>
    <submittedName>
        <fullName evidence="1">Uncharacterized protein DUF4249</fullName>
    </submittedName>
</protein>
<dbReference type="Pfam" id="PF14054">
    <property type="entry name" value="DUF4249"/>
    <property type="match status" value="1"/>
</dbReference>
<dbReference type="InterPro" id="IPR025345">
    <property type="entry name" value="DUF4249"/>
</dbReference>
<dbReference type="PROSITE" id="PS51257">
    <property type="entry name" value="PROKAR_LIPOPROTEIN"/>
    <property type="match status" value="1"/>
</dbReference>
<name>A0A2M9BS66_9BACT</name>
<organism evidence="1 2">
    <name type="scientific">Hymenobacter chitinivorans DSM 11115</name>
    <dbReference type="NCBI Taxonomy" id="1121954"/>
    <lineage>
        <taxon>Bacteria</taxon>
        <taxon>Pseudomonadati</taxon>
        <taxon>Bacteroidota</taxon>
        <taxon>Cytophagia</taxon>
        <taxon>Cytophagales</taxon>
        <taxon>Hymenobacteraceae</taxon>
        <taxon>Hymenobacter</taxon>
    </lineage>
</organism>
<dbReference type="Proteomes" id="UP000228535">
    <property type="component" value="Unassembled WGS sequence"/>
</dbReference>
<dbReference type="EMBL" id="PGFA01000001">
    <property type="protein sequence ID" value="PJJ60771.1"/>
    <property type="molecule type" value="Genomic_DNA"/>
</dbReference>
<reference evidence="1 2" key="1">
    <citation type="submission" date="2017-11" db="EMBL/GenBank/DDBJ databases">
        <title>Genomic Encyclopedia of Archaeal and Bacterial Type Strains, Phase II (KMG-II): From Individual Species to Whole Genera.</title>
        <authorList>
            <person name="Goeker M."/>
        </authorList>
    </citation>
    <scope>NUCLEOTIDE SEQUENCE [LARGE SCALE GENOMIC DNA]</scope>
    <source>
        <strain evidence="1 2">DSM 11115</strain>
    </source>
</reference>
<evidence type="ECO:0000313" key="1">
    <source>
        <dbReference type="EMBL" id="PJJ60771.1"/>
    </source>
</evidence>
<comment type="caution">
    <text evidence="1">The sequence shown here is derived from an EMBL/GenBank/DDBJ whole genome shotgun (WGS) entry which is preliminary data.</text>
</comment>
<dbReference type="AlphaFoldDB" id="A0A2M9BS66"/>
<sequence>MRSIYSHSSLNLRAASTNVGASLLCCALLSMSGCIESFEPKEGSTTPPSLLVVDGFLNSQGVTTIKLTRSLGLKAKTAPAAEAKAKLFVEEENGLRYTLFETTAGTYNSARLSLNPAKRYRLHFTTANNRAYATDYTRAKITPAVDEVHWLVEGDRVVVQVSAHDETNQTQYYRWDAEETWEFTSAYRSKLEALPGGGLIPREVSIYRCWGTQPGGLIKTFTTTKLSQDVVADFPLLTLASSSVKLRYKYSVLVKQYAQTVEEFAYWEALRKNTENIGTLFDPLPSQLTGNVHCLTDPSEQVLGYIGAYSVQEQRLFISRDQLPASWKSDTGYETCAKPDTIPKAYVHVSFLTPDYLPLEDVDKGVTAQYAKCVDCRLRGTNIQPSFWK</sequence>
<evidence type="ECO:0000313" key="2">
    <source>
        <dbReference type="Proteomes" id="UP000228535"/>
    </source>
</evidence>
<accession>A0A2M9BS66</accession>
<keyword evidence="2" id="KW-1185">Reference proteome</keyword>
<gene>
    <name evidence="1" type="ORF">CLV45_2204</name>
</gene>
<proteinExistence type="predicted"/>